<keyword evidence="5" id="KW-1185">Reference proteome</keyword>
<dbReference type="GO" id="GO:0003677">
    <property type="term" value="F:DNA binding"/>
    <property type="evidence" value="ECO:0007669"/>
    <property type="project" value="UniProtKB-KW"/>
</dbReference>
<evidence type="ECO:0000256" key="2">
    <source>
        <dbReference type="ARBA" id="ARBA00023172"/>
    </source>
</evidence>
<dbReference type="InterPro" id="IPR006119">
    <property type="entry name" value="Resolv_N"/>
</dbReference>
<feature type="region of interest" description="Disordered" evidence="3">
    <location>
        <begin position="175"/>
        <end position="195"/>
    </location>
</feature>
<name>A0A402D6K5_9BACT</name>
<keyword evidence="1" id="KW-0238">DNA-binding</keyword>
<reference evidence="4 5" key="1">
    <citation type="journal article" date="2019" name="Int. J. Syst. Evol. Microbiol.">
        <title>Capsulimonas corticalis gen. nov., sp. nov., an aerobic capsulated bacterium, of a novel bacterial order, Capsulimonadales ord. nov., of the class Armatimonadia of the phylum Armatimonadetes.</title>
        <authorList>
            <person name="Li J."/>
            <person name="Kudo C."/>
            <person name="Tonouchi A."/>
        </authorList>
    </citation>
    <scope>NUCLEOTIDE SEQUENCE [LARGE SCALE GENOMIC DNA]</scope>
    <source>
        <strain evidence="4 5">AX-7</strain>
    </source>
</reference>
<dbReference type="AlphaFoldDB" id="A0A402D6K5"/>
<protein>
    <submittedName>
        <fullName evidence="4">Uncharacterized protein</fullName>
    </submittedName>
</protein>
<dbReference type="GO" id="GO:0000150">
    <property type="term" value="F:DNA strand exchange activity"/>
    <property type="evidence" value="ECO:0007669"/>
    <property type="project" value="InterPro"/>
</dbReference>
<dbReference type="Gene3D" id="3.90.1750.20">
    <property type="entry name" value="Putative Large Serine Recombinase, Chain B, Domain 2"/>
    <property type="match status" value="1"/>
</dbReference>
<evidence type="ECO:0000313" key="4">
    <source>
        <dbReference type="EMBL" id="BDI30585.1"/>
    </source>
</evidence>
<dbReference type="InterPro" id="IPR038109">
    <property type="entry name" value="DNA_bind_recomb_sf"/>
</dbReference>
<sequence>MAQPDYYVPSIDAIIKQAKALKLSLATQLMNGGFEEHCSLPIVKSLNDGGHVVDLELIDGKYAAIYVRVSTDKQREDGWSVEDQLRRNIAHCIRKQWAFKIYSDQTLSGSYAWLDSELQKKMAKDRALRYKQTFTKIFLDDASPMKITSSQRRQMEEFLDKKIVDLEEATVDFSDENETGATEYDDDKPDYTGGRHRKLKVRPGLTLLLSNDQRIHTVVVTDLSRLCRSTTLFGELGRILADADISVEGTIERLDYIKRDADMAHGLQGAVFSWFAAIKLQEVVANAIRGISQMLMNGRPHGQVTFWMERNDDGFAHLIEERVRAVRRVIELAWSPENLGYREIAYRMNKEGWQPPRGSRWNGVAIRTILRRKNLMGAQTIFGLDWPVLPAIIDAYDYDRLQQHLATKSEEPIKKSAYSTGYLLTGILRCSACNTTVRFTTNSGVEIYLCQCEKSVREETRDKRHFRLLRQDADRFFNDLMRSYGRNMVKRIQEDPLRQRLLDEIGELNEQVKGQQSLRQERISAATSQAQSTLANIAINPENPQFEIMLQQITTTLLNGMCQTQHALEQRLRMKRADLDRLDQTERPLTTGDRIAQWDQMDDRAKNRIMRQLISQVTLLEIGANEVLEIRLNLTDDNVMPHVPVNREYRGRQVRRRLPSVAEYIAHAYALTT</sequence>
<evidence type="ECO:0000313" key="5">
    <source>
        <dbReference type="Proteomes" id="UP000287394"/>
    </source>
</evidence>
<proteinExistence type="predicted"/>
<dbReference type="InterPro" id="IPR050639">
    <property type="entry name" value="SSR_resolvase"/>
</dbReference>
<evidence type="ECO:0000256" key="1">
    <source>
        <dbReference type="ARBA" id="ARBA00023125"/>
    </source>
</evidence>
<dbReference type="RefSeq" id="WP_119325089.1">
    <property type="nucleotide sequence ID" value="NZ_AP025739.1"/>
</dbReference>
<dbReference type="InterPro" id="IPR036162">
    <property type="entry name" value="Resolvase-like_N_sf"/>
</dbReference>
<dbReference type="SUPFAM" id="SSF53041">
    <property type="entry name" value="Resolvase-like"/>
    <property type="match status" value="1"/>
</dbReference>
<evidence type="ECO:0000256" key="3">
    <source>
        <dbReference type="SAM" id="MobiDB-lite"/>
    </source>
</evidence>
<feature type="compositionally biased region" description="Acidic residues" evidence="3">
    <location>
        <begin position="175"/>
        <end position="188"/>
    </location>
</feature>
<dbReference type="PANTHER" id="PTHR30461:SF2">
    <property type="entry name" value="SERINE RECOMBINASE PINE-RELATED"/>
    <property type="match status" value="1"/>
</dbReference>
<dbReference type="PANTHER" id="PTHR30461">
    <property type="entry name" value="DNA-INVERTASE FROM LAMBDOID PROPHAGE"/>
    <property type="match status" value="1"/>
</dbReference>
<dbReference type="Proteomes" id="UP000287394">
    <property type="component" value="Chromosome"/>
</dbReference>
<accession>A0A402D6K5</accession>
<keyword evidence="2" id="KW-0233">DNA recombination</keyword>
<dbReference type="Gene3D" id="3.40.50.1390">
    <property type="entry name" value="Resolvase, N-terminal catalytic domain"/>
    <property type="match status" value="2"/>
</dbReference>
<dbReference type="EMBL" id="AP025739">
    <property type="protein sequence ID" value="BDI30585.1"/>
    <property type="molecule type" value="Genomic_DNA"/>
</dbReference>
<organism evidence="4 5">
    <name type="scientific">Capsulimonas corticalis</name>
    <dbReference type="NCBI Taxonomy" id="2219043"/>
    <lineage>
        <taxon>Bacteria</taxon>
        <taxon>Bacillati</taxon>
        <taxon>Armatimonadota</taxon>
        <taxon>Armatimonadia</taxon>
        <taxon>Capsulimonadales</taxon>
        <taxon>Capsulimonadaceae</taxon>
        <taxon>Capsulimonas</taxon>
    </lineage>
</organism>
<dbReference type="OrthoDB" id="9811097at2"/>
<dbReference type="KEGG" id="ccot:CCAX7_26360"/>
<dbReference type="SMART" id="SM00857">
    <property type="entry name" value="Resolvase"/>
    <property type="match status" value="1"/>
</dbReference>
<gene>
    <name evidence="4" type="ORF">CCAX7_26360</name>
</gene>
<dbReference type="Pfam" id="PF07508">
    <property type="entry name" value="Recombinase"/>
    <property type="match status" value="1"/>
</dbReference>
<dbReference type="InterPro" id="IPR011109">
    <property type="entry name" value="DNA_bind_recombinase_dom"/>
</dbReference>